<sequence length="75" mass="8499">MPFYLGCIFSRSSSLFLFFLWFRFRQVIQSHTYTFIPHCPRGGLPWGLSKGTATAQPIYPGLLDSWTGEPKGIAV</sequence>
<dbReference type="Proteomes" id="UP000724584">
    <property type="component" value="Unassembled WGS sequence"/>
</dbReference>
<protein>
    <submittedName>
        <fullName evidence="1">Uncharacterized protein</fullName>
    </submittedName>
</protein>
<evidence type="ECO:0000313" key="2">
    <source>
        <dbReference type="Proteomes" id="UP000724584"/>
    </source>
</evidence>
<keyword evidence="2" id="KW-1185">Reference proteome</keyword>
<evidence type="ECO:0000313" key="1">
    <source>
        <dbReference type="EMBL" id="KAH6632042.1"/>
    </source>
</evidence>
<reference evidence="1 2" key="1">
    <citation type="journal article" date="2021" name="Nat. Commun.">
        <title>Genetic determinants of endophytism in the Arabidopsis root mycobiome.</title>
        <authorList>
            <person name="Mesny F."/>
            <person name="Miyauchi S."/>
            <person name="Thiergart T."/>
            <person name="Pickel B."/>
            <person name="Atanasova L."/>
            <person name="Karlsson M."/>
            <person name="Huettel B."/>
            <person name="Barry K.W."/>
            <person name="Haridas S."/>
            <person name="Chen C."/>
            <person name="Bauer D."/>
            <person name="Andreopoulos W."/>
            <person name="Pangilinan J."/>
            <person name="LaButti K."/>
            <person name="Riley R."/>
            <person name="Lipzen A."/>
            <person name="Clum A."/>
            <person name="Drula E."/>
            <person name="Henrissat B."/>
            <person name="Kohler A."/>
            <person name="Grigoriev I.V."/>
            <person name="Martin F.M."/>
            <person name="Hacquard S."/>
        </authorList>
    </citation>
    <scope>NUCLEOTIDE SEQUENCE [LARGE SCALE GENOMIC DNA]</scope>
    <source>
        <strain evidence="1 2">MPI-SDFR-AT-0079</strain>
    </source>
</reference>
<proteinExistence type="predicted"/>
<dbReference type="EMBL" id="JAGIZQ010000004">
    <property type="protein sequence ID" value="KAH6632042.1"/>
    <property type="molecule type" value="Genomic_DNA"/>
</dbReference>
<accession>A0ACB7P6V1</accession>
<name>A0ACB7P6V1_9PEZI</name>
<comment type="caution">
    <text evidence="1">The sequence shown here is derived from an EMBL/GenBank/DDBJ whole genome shotgun (WGS) entry which is preliminary data.</text>
</comment>
<gene>
    <name evidence="1" type="ORF">F5144DRAFT_572914</name>
</gene>
<organism evidence="1 2">
    <name type="scientific">Chaetomium tenue</name>
    <dbReference type="NCBI Taxonomy" id="1854479"/>
    <lineage>
        <taxon>Eukaryota</taxon>
        <taxon>Fungi</taxon>
        <taxon>Dikarya</taxon>
        <taxon>Ascomycota</taxon>
        <taxon>Pezizomycotina</taxon>
        <taxon>Sordariomycetes</taxon>
        <taxon>Sordariomycetidae</taxon>
        <taxon>Sordariales</taxon>
        <taxon>Chaetomiaceae</taxon>
        <taxon>Chaetomium</taxon>
    </lineage>
</organism>